<dbReference type="GeneID" id="115876003"/>
<dbReference type="InterPro" id="IPR024079">
    <property type="entry name" value="MetalloPept_cat_dom_sf"/>
</dbReference>
<reference evidence="22" key="1">
    <citation type="submission" date="2025-08" db="UniProtKB">
        <authorList>
            <consortium name="RefSeq"/>
        </authorList>
    </citation>
    <scope>IDENTIFICATION</scope>
    <source>
        <tissue evidence="22">Gonads</tissue>
    </source>
</reference>
<dbReference type="InParanoid" id="A0A6J2X962"/>
<dbReference type="Pfam" id="PF00090">
    <property type="entry name" value="TSP_1"/>
    <property type="match status" value="2"/>
</dbReference>
<dbReference type="GO" id="GO:0005604">
    <property type="term" value="C:basement membrane"/>
    <property type="evidence" value="ECO:0007669"/>
    <property type="project" value="UniProtKB-SubCell"/>
</dbReference>
<feature type="domain" description="GON" evidence="20">
    <location>
        <begin position="1569"/>
        <end position="1768"/>
    </location>
</feature>
<keyword evidence="12 16" id="KW-1015">Disulfide bond</keyword>
<evidence type="ECO:0000256" key="3">
    <source>
        <dbReference type="ARBA" id="ARBA00022530"/>
    </source>
</evidence>
<feature type="transmembrane region" description="Helical" evidence="18">
    <location>
        <begin position="9"/>
        <end position="29"/>
    </location>
</feature>
<keyword evidence="4" id="KW-0645">Protease</keyword>
<evidence type="ECO:0000256" key="5">
    <source>
        <dbReference type="ARBA" id="ARBA00022723"/>
    </source>
</evidence>
<keyword evidence="7" id="KW-0677">Repeat</keyword>
<evidence type="ECO:0000256" key="12">
    <source>
        <dbReference type="ARBA" id="ARBA00023157"/>
    </source>
</evidence>
<dbReference type="OrthoDB" id="5855429at2759"/>
<feature type="disulfide bond" evidence="16">
    <location>
        <begin position="456"/>
        <end position="538"/>
    </location>
</feature>
<dbReference type="GO" id="GO:0030198">
    <property type="term" value="P:extracellular matrix organization"/>
    <property type="evidence" value="ECO:0007669"/>
    <property type="project" value="InterPro"/>
</dbReference>
<dbReference type="FunCoup" id="A0A6J2X962">
    <property type="interactions" value="79"/>
</dbReference>
<keyword evidence="13" id="KW-0325">Glycoprotein</keyword>
<accession>A0A6J2X962</accession>
<dbReference type="Proteomes" id="UP000504635">
    <property type="component" value="Unplaced"/>
</dbReference>
<dbReference type="InterPro" id="IPR010294">
    <property type="entry name" value="ADAMTS_spacer1"/>
</dbReference>
<dbReference type="Pfam" id="PF08685">
    <property type="entry name" value="GON"/>
    <property type="match status" value="1"/>
</dbReference>
<dbReference type="PRINTS" id="PR01857">
    <property type="entry name" value="ADAMTSFAMILY"/>
</dbReference>
<feature type="binding site" evidence="15 17">
    <location>
        <position position="487"/>
    </location>
    <ligand>
        <name>Zn(2+)</name>
        <dbReference type="ChEBI" id="CHEBI:29105"/>
        <note>catalytic</note>
    </ligand>
</feature>
<keyword evidence="18" id="KW-0472">Membrane</keyword>
<comment type="caution">
    <text evidence="17">Lacks conserved residue(s) required for the propagation of feature annotation.</text>
</comment>
<evidence type="ECO:0000256" key="17">
    <source>
        <dbReference type="PROSITE-ProRule" id="PRU00276"/>
    </source>
</evidence>
<dbReference type="CDD" id="cd04273">
    <property type="entry name" value="ZnMc_ADAMTS_like"/>
    <property type="match status" value="1"/>
</dbReference>
<evidence type="ECO:0000256" key="10">
    <source>
        <dbReference type="ARBA" id="ARBA00022869"/>
    </source>
</evidence>
<evidence type="ECO:0000256" key="18">
    <source>
        <dbReference type="SAM" id="Phobius"/>
    </source>
</evidence>
<dbReference type="RefSeq" id="XP_030747515.1">
    <property type="nucleotide sequence ID" value="XM_030891655.1"/>
</dbReference>
<feature type="disulfide bond" evidence="16">
    <location>
        <begin position="567"/>
        <end position="591"/>
    </location>
</feature>
<keyword evidence="15" id="KW-0106">Calcium</keyword>
<feature type="binding site" evidence="15 17">
    <location>
        <position position="481"/>
    </location>
    <ligand>
        <name>Zn(2+)</name>
        <dbReference type="ChEBI" id="CHEBI:29105"/>
        <note>catalytic</note>
    </ligand>
</feature>
<dbReference type="SUPFAM" id="SSF82895">
    <property type="entry name" value="TSP-1 type 1 repeat"/>
    <property type="match status" value="8"/>
</dbReference>
<sequence length="1768" mass="200736">MTRKRCTSALTLGAIVFLCAVVVVVWVQFSQGAFDRRSRYKGTDKTTEMGATITSDLQVERQTYGGTAEANSTKSKGFIEKTHLDDLGTEEAIFVKPLKINPDDENLAYDMGNSGHFSTEKPVVKHHSGHFRHKSAEIWDPHPKYEIDAFGKILVLELENNHNFVAPDLDIVNHGSQRGHSFKHDTKMGKCFYTGKLKDDTNSAIAVNLCHGMTGYIRSSDANYYIEPAENFTTGSLGTILHRIKKLTHAADESNDIPILEPSFDVVFKNDNGTHSIIEDDFPEEVVQTHHTIRKRDIALDEDILYDYVRNEENSNAENLRHARNTDYSVFSKASNEYFVKVLVVADRTMLEYHQTYEDLTKYILVLMSHVALLFKEPSIGNAISVSVAHIRILDYPVDNFSNSLSQDMLFGFCKWKQKHITDTSHDVALLLTRRAICKNTTSCATLGVAEVDSMCRPSGCTIVRDKGLSTSYTIAHEFGHAMSMPHDDDKKCSSHNKHSKTNNIMSRTTRNDSKPFMWSNCSRHYATEFLDSSRSNCLLNPPSRNEILSNYSQMLPGDVFAVDTQCELEYAPGFRMCSGSFNRPCGHLWCRDSSGSCHSQFSPWAEGTKCGPYSWCYKRECVAMDRRQLVPIDGDWGQWQDWGPCSRTCGGGISKSIRACDRPSPEHGGKYCTGRSARYRSCNTQDCDEKTKDFREVQCAEFNGITKSLPNLKADVEWVPKYGLGSMERSDDFCKLYCKPSHSSAYYALKDKVIDGTKCGKSGFGICVNGVCKHGGCDNRLDSGNVLDECGVCNGDNSTCQEISGAYNKTADQVSYNKVVRIPRGSSNIDVRQVSHNSDENFLALRDGETGAYILNGDQMLMIQEMEVEYGQTIIKYSGSSALVERITTLRNQKLHKDLVVEVLSIKNLSPPDITYRYLISKEAAPRFPWRYQPFNSRLSRYSWRLNQKRWSKCSSICEGTQYRKPICVDLDKGVEVHATYCDSSDVESATEKRQCNNDCSLTWNIVSRSACSPHCGTGYRRVYYNCMKISSKNQPSEIVNEKHCNVLPKPPGNEECYNPCNTTRWDYSNWTECSKTCGGGIQRRSSKCVDENNLSIDESHCSKTEKITEQICNIETCPIWRVVETSSCSAPCGGGYQNITYYCLVGGHIYDHMACDASSRPPSTKPCNEHACGRWVAENEFQPCSVTCGEGIERRRHVCKKFDSEEVLPQEYCRGIKLPRDTGRRCYRECNEITPYDMQRNILNDARRTVFQWIPGPWSACSQTCGGGVSTQEFYCRNEFGEENNLKCNPYQKPQNHISCNDQECPKWISWSWSPKCDSNCERHRQVICMDNSRVTYEDNRCNGTKPSTSEKCKLVECPHNNIPRTYFDTKDRENRYKWKVGPYKQCSTKCGKGTRRRAVECEDTLNEIIVVDSLCNYKQKPNKTTKACERFHCNYSWIEGHWSTCSTTCGMGVKTRDVTCHKVHQGGIVDPNPLPDVKRRIIHKNYCDLNHKPNSTAPCMESNCGDTYVWHAEEYKQCSHPCGKKGRQTRALSCIDVRTRQKVPRYLCPKSFKPPRKRKCNQFRCLYKSCKEIKHHMKTKENKDYIISLQGRPVKIHCYKMDTPEPQEYITLHPDKDNYAEMYDKRLMNLNSCPYDGNRRDNCHCDQISPERHGFTKFWKVGLNITSMQIIGDDFTFSKQIKGTRIPYGTAGDCYSKVTGCAQGRFSVDLTHTSFKLSPYVRWDKAGPSASADIRRTATLVQGKCGGYCGKCFPDSNYGLLVEIT</sequence>
<keyword evidence="9 15" id="KW-0862">Zinc</keyword>
<evidence type="ECO:0000256" key="1">
    <source>
        <dbReference type="ARBA" id="ARBA00004302"/>
    </source>
</evidence>
<gene>
    <name evidence="22" type="primary">LOC115876003</name>
</gene>
<dbReference type="Pfam" id="PF05986">
    <property type="entry name" value="ADAMTS_spacer1"/>
    <property type="match status" value="1"/>
</dbReference>
<feature type="disulfide bond" evidence="16">
    <location>
        <begin position="438"/>
        <end position="444"/>
    </location>
</feature>
<evidence type="ECO:0000256" key="15">
    <source>
        <dbReference type="PIRSR" id="PIRSR613273-2"/>
    </source>
</evidence>
<feature type="active site" evidence="14 17">
    <location>
        <position position="478"/>
    </location>
</feature>
<feature type="domain" description="Peptidase M12B" evidence="19">
    <location>
        <begin position="338"/>
        <end position="543"/>
    </location>
</feature>
<feature type="disulfide bond" evidence="16">
    <location>
        <begin position="578"/>
        <end position="598"/>
    </location>
</feature>
<dbReference type="InterPro" id="IPR045371">
    <property type="entry name" value="ADAMTS_CR_3"/>
</dbReference>
<evidence type="ECO:0000313" key="22">
    <source>
        <dbReference type="RefSeq" id="XP_030747515.1"/>
    </source>
</evidence>
<evidence type="ECO:0000256" key="4">
    <source>
        <dbReference type="ARBA" id="ARBA00022670"/>
    </source>
</evidence>
<evidence type="ECO:0000313" key="21">
    <source>
        <dbReference type="Proteomes" id="UP000504635"/>
    </source>
</evidence>
<dbReference type="Pfam" id="PF19030">
    <property type="entry name" value="TSP1_ADAMTS"/>
    <property type="match status" value="6"/>
</dbReference>
<feature type="disulfide bond" evidence="16">
    <location>
        <begin position="611"/>
        <end position="622"/>
    </location>
</feature>
<evidence type="ECO:0000256" key="11">
    <source>
        <dbReference type="ARBA" id="ARBA00023049"/>
    </source>
</evidence>
<dbReference type="InterPro" id="IPR013273">
    <property type="entry name" value="ADAMTS/ADAMTS-like"/>
</dbReference>
<dbReference type="SMART" id="SM00209">
    <property type="entry name" value="TSP1"/>
    <property type="match status" value="10"/>
</dbReference>
<keyword evidence="5 15" id="KW-0479">Metal-binding</keyword>
<dbReference type="InterPro" id="IPR036383">
    <property type="entry name" value="TSP1_rpt_sf"/>
</dbReference>
<dbReference type="GO" id="GO:0006508">
    <property type="term" value="P:proteolysis"/>
    <property type="evidence" value="ECO:0007669"/>
    <property type="project" value="UniProtKB-KW"/>
</dbReference>
<dbReference type="Gene3D" id="2.20.100.10">
    <property type="entry name" value="Thrombospondin type-1 (TSP1) repeat"/>
    <property type="match status" value="7"/>
</dbReference>
<dbReference type="CTD" id="41887"/>
<feature type="disulfide bond" evidence="16">
    <location>
        <begin position="650"/>
        <end position="688"/>
    </location>
</feature>
<dbReference type="PROSITE" id="PS50215">
    <property type="entry name" value="ADAM_MEPRO"/>
    <property type="match status" value="1"/>
</dbReference>
<organism evidence="21 22">
    <name type="scientific">Sitophilus oryzae</name>
    <name type="common">Rice weevil</name>
    <name type="synonym">Curculio oryzae</name>
    <dbReference type="NCBI Taxonomy" id="7048"/>
    <lineage>
        <taxon>Eukaryota</taxon>
        <taxon>Metazoa</taxon>
        <taxon>Ecdysozoa</taxon>
        <taxon>Arthropoda</taxon>
        <taxon>Hexapoda</taxon>
        <taxon>Insecta</taxon>
        <taxon>Pterygota</taxon>
        <taxon>Neoptera</taxon>
        <taxon>Endopterygota</taxon>
        <taxon>Coleoptera</taxon>
        <taxon>Polyphaga</taxon>
        <taxon>Cucujiformia</taxon>
        <taxon>Curculionidae</taxon>
        <taxon>Dryophthorinae</taxon>
        <taxon>Sitophilus</taxon>
    </lineage>
</organism>
<comment type="subcellular location">
    <subcellularLocation>
        <location evidence="1">Secreted</location>
        <location evidence="1">Extracellular space</location>
        <location evidence="1">Extracellular matrix</location>
        <location evidence="1">Basement membrane</location>
    </subcellularLocation>
</comment>
<dbReference type="PANTHER" id="PTHR13723">
    <property type="entry name" value="ADAMTS A DISINTEGRIN AND METALLOPROTEASE WITH THROMBOSPONDIN MOTIFS PROTEASE"/>
    <property type="match status" value="1"/>
</dbReference>
<evidence type="ECO:0000256" key="14">
    <source>
        <dbReference type="PIRSR" id="PIRSR613273-1"/>
    </source>
</evidence>
<evidence type="ECO:0000259" key="20">
    <source>
        <dbReference type="PROSITE" id="PS51046"/>
    </source>
</evidence>
<keyword evidence="18" id="KW-1133">Transmembrane helix</keyword>
<dbReference type="PROSITE" id="PS51046">
    <property type="entry name" value="GON"/>
    <property type="match status" value="1"/>
</dbReference>
<evidence type="ECO:0000256" key="2">
    <source>
        <dbReference type="ARBA" id="ARBA00022525"/>
    </source>
</evidence>
<feature type="binding site" evidence="15">
    <location>
        <position position="427"/>
    </location>
    <ligand>
        <name>Ca(2+)</name>
        <dbReference type="ChEBI" id="CHEBI:29108"/>
        <label>1</label>
    </ligand>
</feature>
<dbReference type="InterPro" id="IPR050439">
    <property type="entry name" value="ADAMTS_ADAMTS-like"/>
</dbReference>
<keyword evidence="2" id="KW-0964">Secreted</keyword>
<keyword evidence="8" id="KW-0378">Hydrolase</keyword>
<feature type="disulfide bond" evidence="16">
    <location>
        <begin position="493"/>
        <end position="522"/>
    </location>
</feature>
<dbReference type="GO" id="GO:0008270">
    <property type="term" value="F:zinc ion binding"/>
    <property type="evidence" value="ECO:0007669"/>
    <property type="project" value="InterPro"/>
</dbReference>
<dbReference type="FunFam" id="2.60.120.830:FF:000001">
    <property type="entry name" value="A disintegrin and metalloproteinase with thrombospondin motifs 1"/>
    <property type="match status" value="1"/>
</dbReference>
<feature type="disulfide bond" evidence="16">
    <location>
        <begin position="646"/>
        <end position="683"/>
    </location>
</feature>
<keyword evidence="6" id="KW-0732">Signal</keyword>
<dbReference type="FunFam" id="2.20.100.10:FF:000006">
    <property type="entry name" value="A disintegrin and metalloproteinase with thrombospondin motifs 1"/>
    <property type="match status" value="1"/>
</dbReference>
<feature type="disulfide bond" evidence="16">
    <location>
        <begin position="661"/>
        <end position="673"/>
    </location>
</feature>
<feature type="binding site" evidence="15 17">
    <location>
        <position position="477"/>
    </location>
    <ligand>
        <name>Zn(2+)</name>
        <dbReference type="ChEBI" id="CHEBI:29105"/>
        <note>catalytic</note>
    </ligand>
</feature>
<dbReference type="PANTHER" id="PTHR13723:SF278">
    <property type="entry name" value="ADAM METALLOPEPTIDASE WITH THROMBOSPONDIN TYPE 1 MOTIF A, ISOFORM B"/>
    <property type="match status" value="1"/>
</dbReference>
<keyword evidence="18" id="KW-0812">Transmembrane</keyword>
<evidence type="ECO:0000256" key="7">
    <source>
        <dbReference type="ARBA" id="ARBA00022737"/>
    </source>
</evidence>
<evidence type="ECO:0000256" key="6">
    <source>
        <dbReference type="ARBA" id="ARBA00022729"/>
    </source>
</evidence>
<dbReference type="InterPro" id="IPR012314">
    <property type="entry name" value="Pept_M12B_GON-ADAMTSs"/>
</dbReference>
<evidence type="ECO:0000256" key="13">
    <source>
        <dbReference type="ARBA" id="ARBA00023180"/>
    </source>
</evidence>
<comment type="cofactor">
    <cofactor evidence="15">
        <name>Zn(2+)</name>
        <dbReference type="ChEBI" id="CHEBI:29105"/>
    </cofactor>
    <text evidence="15">Binds 1 zinc ion per subunit.</text>
</comment>
<evidence type="ECO:0000256" key="8">
    <source>
        <dbReference type="ARBA" id="ARBA00022801"/>
    </source>
</evidence>
<dbReference type="Pfam" id="PF01421">
    <property type="entry name" value="Reprolysin"/>
    <property type="match status" value="1"/>
</dbReference>
<dbReference type="Pfam" id="PF19236">
    <property type="entry name" value="ADAMTS_CR_3"/>
    <property type="match status" value="1"/>
</dbReference>
<dbReference type="Gene3D" id="2.60.120.830">
    <property type="match status" value="1"/>
</dbReference>
<dbReference type="Gene3D" id="3.40.1620.60">
    <property type="match status" value="1"/>
</dbReference>
<dbReference type="KEGG" id="soy:115876003"/>
<dbReference type="InterPro" id="IPR002870">
    <property type="entry name" value="Peptidase_M12B_N"/>
</dbReference>
<dbReference type="InterPro" id="IPR001590">
    <property type="entry name" value="Peptidase_M12B"/>
</dbReference>
<keyword evidence="3" id="KW-0272">Extracellular matrix</keyword>
<dbReference type="InterPro" id="IPR000884">
    <property type="entry name" value="TSP1_rpt"/>
</dbReference>
<feature type="disulfide bond" evidence="16">
    <location>
        <begin position="414"/>
        <end position="461"/>
    </location>
</feature>
<keyword evidence="11 22" id="KW-0482">Metalloprotease</keyword>
<keyword evidence="10" id="KW-0084">Basement membrane</keyword>
<dbReference type="FunFam" id="2.20.100.10:FF:000005">
    <property type="entry name" value="ADAM metallopeptidase with thrombospondin type 1 motif 9"/>
    <property type="match status" value="2"/>
</dbReference>
<feature type="disulfide bond" evidence="16">
    <location>
        <begin position="586"/>
        <end position="617"/>
    </location>
</feature>
<evidence type="ECO:0000259" key="19">
    <source>
        <dbReference type="PROSITE" id="PS50215"/>
    </source>
</evidence>
<evidence type="ECO:0000256" key="16">
    <source>
        <dbReference type="PIRSR" id="PIRSR613273-3"/>
    </source>
</evidence>
<dbReference type="Pfam" id="PF01562">
    <property type="entry name" value="Pep_M12B_propep"/>
    <property type="match status" value="1"/>
</dbReference>
<dbReference type="GO" id="GO:0004222">
    <property type="term" value="F:metalloendopeptidase activity"/>
    <property type="evidence" value="ECO:0007669"/>
    <property type="project" value="InterPro"/>
</dbReference>
<dbReference type="InterPro" id="IPR041645">
    <property type="entry name" value="ADAMTS_CR_2"/>
</dbReference>
<feature type="binding site" evidence="15">
    <location>
        <position position="538"/>
    </location>
    <ligand>
        <name>Ca(2+)</name>
        <dbReference type="ChEBI" id="CHEBI:29108"/>
        <label>1</label>
    </ligand>
</feature>
<dbReference type="SUPFAM" id="SSF55486">
    <property type="entry name" value="Metalloproteases ('zincins'), catalytic domain"/>
    <property type="match status" value="1"/>
</dbReference>
<proteinExistence type="predicted"/>
<protein>
    <submittedName>
        <fullName evidence="22">A disintegrin and metalloproteinase with thrombospondin motifs 9 isoform X1</fullName>
    </submittedName>
</protein>
<dbReference type="Pfam" id="PF17771">
    <property type="entry name" value="ADAMTS_CR_2"/>
    <property type="match status" value="1"/>
</dbReference>
<dbReference type="PROSITE" id="PS50092">
    <property type="entry name" value="TSP1"/>
    <property type="match status" value="7"/>
</dbReference>
<evidence type="ECO:0000256" key="9">
    <source>
        <dbReference type="ARBA" id="ARBA00022833"/>
    </source>
</evidence>
<name>A0A6J2X962_SITOR</name>
<keyword evidence="21" id="KW-1185">Reference proteome</keyword>
<dbReference type="Gene3D" id="3.40.390.10">
    <property type="entry name" value="Collagenase (Catalytic Domain)"/>
    <property type="match status" value="1"/>
</dbReference>